<keyword evidence="2" id="KW-1185">Reference proteome</keyword>
<dbReference type="EMBL" id="SACO01000010">
    <property type="protein sequence ID" value="RVU04114.1"/>
    <property type="molecule type" value="Genomic_DNA"/>
</dbReference>
<evidence type="ECO:0000313" key="1">
    <source>
        <dbReference type="EMBL" id="RVU04114.1"/>
    </source>
</evidence>
<comment type="caution">
    <text evidence="1">The sequence shown here is derived from an EMBL/GenBank/DDBJ whole genome shotgun (WGS) entry which is preliminary data.</text>
</comment>
<dbReference type="RefSeq" id="WP_127710246.1">
    <property type="nucleotide sequence ID" value="NZ_SACO01000010.1"/>
</dbReference>
<sequence>MIFLALLAAAPASGQGPQLWQSFFSVSMDRIGTYPLCESPDTPPEKICANKLDGMITFDLRTPPKYLTRNIWVDLGADGKPMHASARTSGVAGQEDVLKALKLRYGQPKVIKVEQVHNAFNASFPSIHARWVLPNKARVDFVGVTDNIEEGEVNWWAP</sequence>
<gene>
    <name evidence="1" type="ORF">EOE18_13155</name>
</gene>
<dbReference type="Proteomes" id="UP000282837">
    <property type="component" value="Unassembled WGS sequence"/>
</dbReference>
<protein>
    <submittedName>
        <fullName evidence="1">Uncharacterized protein</fullName>
    </submittedName>
</protein>
<proteinExistence type="predicted"/>
<dbReference type="AlphaFoldDB" id="A0A437N2E5"/>
<accession>A0A437N2E5</accession>
<organism evidence="1 2">
    <name type="scientific">Novosphingobium umbonatum</name>
    <dbReference type="NCBI Taxonomy" id="1908524"/>
    <lineage>
        <taxon>Bacteria</taxon>
        <taxon>Pseudomonadati</taxon>
        <taxon>Pseudomonadota</taxon>
        <taxon>Alphaproteobacteria</taxon>
        <taxon>Sphingomonadales</taxon>
        <taxon>Sphingomonadaceae</taxon>
        <taxon>Novosphingobium</taxon>
    </lineage>
</organism>
<evidence type="ECO:0000313" key="2">
    <source>
        <dbReference type="Proteomes" id="UP000282837"/>
    </source>
</evidence>
<name>A0A437N2E5_9SPHN</name>
<reference evidence="1 2" key="1">
    <citation type="submission" date="2019-01" db="EMBL/GenBank/DDBJ databases">
        <authorList>
            <person name="Chen W.-M."/>
        </authorList>
    </citation>
    <scope>NUCLEOTIDE SEQUENCE [LARGE SCALE GENOMIC DNA]</scope>
    <source>
        <strain evidence="1 2">FSY-9</strain>
    </source>
</reference>